<dbReference type="Pfam" id="PF20094">
    <property type="entry name" value="GWxTD_dom"/>
    <property type="match status" value="1"/>
</dbReference>
<dbReference type="OrthoDB" id="9814412at2"/>
<dbReference type="InterPro" id="IPR030959">
    <property type="entry name" value="GWxTD_dom"/>
</dbReference>
<keyword evidence="1" id="KW-0732">Signal</keyword>
<dbReference type="eggNOG" id="COG4219">
    <property type="taxonomic scope" value="Bacteria"/>
</dbReference>
<dbReference type="HOGENOM" id="CLU_646859_0_0_10"/>
<accession>D0MEM1</accession>
<dbReference type="KEGG" id="rmr:Rmar_2371"/>
<protein>
    <recommendedName>
        <fullName evidence="2">GWxTD domain-containing protein</fullName>
    </recommendedName>
</protein>
<feature type="domain" description="GWxTD" evidence="2">
    <location>
        <begin position="300"/>
        <end position="409"/>
    </location>
</feature>
<proteinExistence type="predicted"/>
<evidence type="ECO:0000256" key="1">
    <source>
        <dbReference type="SAM" id="SignalP"/>
    </source>
</evidence>
<dbReference type="STRING" id="518766.Rmar_2371"/>
<reference evidence="3 4" key="1">
    <citation type="journal article" date="2009" name="Stand. Genomic Sci.">
        <title>Complete genome sequence of Rhodothermus marinus type strain (R-10).</title>
        <authorList>
            <person name="Nolan M."/>
            <person name="Tindall B.J."/>
            <person name="Pomrenke H."/>
            <person name="Lapidus A."/>
            <person name="Copeland A."/>
            <person name="Glavina Del Rio T."/>
            <person name="Lucas S."/>
            <person name="Chen F."/>
            <person name="Tice H."/>
            <person name="Cheng J.F."/>
            <person name="Saunders E."/>
            <person name="Han C."/>
            <person name="Bruce D."/>
            <person name="Goodwin L."/>
            <person name="Chain P."/>
            <person name="Pitluck S."/>
            <person name="Ovchinikova G."/>
            <person name="Pati A."/>
            <person name="Ivanova N."/>
            <person name="Mavromatis K."/>
            <person name="Chen A."/>
            <person name="Palaniappan K."/>
            <person name="Land M."/>
            <person name="Hauser L."/>
            <person name="Chang Y.J."/>
            <person name="Jeffries C.D."/>
            <person name="Brettin T."/>
            <person name="Goker M."/>
            <person name="Bristow J."/>
            <person name="Eisen J.A."/>
            <person name="Markowitz V."/>
            <person name="Hugenholtz P."/>
            <person name="Kyrpides N.C."/>
            <person name="Klenk H.P."/>
            <person name="Detter J.C."/>
        </authorList>
    </citation>
    <scope>NUCLEOTIDE SEQUENCE [LARGE SCALE GENOMIC DNA]</scope>
    <source>
        <strain evidence="4">ATCC 43812 / DSM 4252 / R-10</strain>
    </source>
</reference>
<evidence type="ECO:0000313" key="3">
    <source>
        <dbReference type="EMBL" id="ACY49249.1"/>
    </source>
</evidence>
<keyword evidence="4" id="KW-1185">Reference proteome</keyword>
<dbReference type="NCBIfam" id="TIGR04514">
    <property type="entry name" value="GWxTD_dom"/>
    <property type="match status" value="1"/>
</dbReference>
<dbReference type="RefSeq" id="WP_012844859.1">
    <property type="nucleotide sequence ID" value="NC_013501.1"/>
</dbReference>
<dbReference type="AlphaFoldDB" id="D0MEM1"/>
<feature type="chain" id="PRO_5003010857" description="GWxTD domain-containing protein" evidence="1">
    <location>
        <begin position="26"/>
        <end position="439"/>
    </location>
</feature>
<dbReference type="EMBL" id="CP001807">
    <property type="protein sequence ID" value="ACY49249.1"/>
    <property type="molecule type" value="Genomic_DNA"/>
</dbReference>
<organism evidence="3 4">
    <name type="scientific">Rhodothermus marinus (strain ATCC 43812 / DSM 4252 / R-10)</name>
    <name type="common">Rhodothermus obamensis</name>
    <dbReference type="NCBI Taxonomy" id="518766"/>
    <lineage>
        <taxon>Bacteria</taxon>
        <taxon>Pseudomonadati</taxon>
        <taxon>Rhodothermota</taxon>
        <taxon>Rhodothermia</taxon>
        <taxon>Rhodothermales</taxon>
        <taxon>Rhodothermaceae</taxon>
        <taxon>Rhodothermus</taxon>
    </lineage>
</organism>
<dbReference type="Proteomes" id="UP000002221">
    <property type="component" value="Chromosome"/>
</dbReference>
<name>D0MEM1_RHOM4</name>
<feature type="signal peptide" evidence="1">
    <location>
        <begin position="1"/>
        <end position="25"/>
    </location>
</feature>
<evidence type="ECO:0000313" key="4">
    <source>
        <dbReference type="Proteomes" id="UP000002221"/>
    </source>
</evidence>
<sequence length="439" mass="50595">MRLPFAKTCWHFVVGLLLLAGKAHAQAELPFFLEAINVPATAPPGQTRVDLYVAVPYQTLQFLQVERGFRATYNLQVEIYRLEGADQRRFVRRAGWQRQVAVTDFAATRSAETRDLSMYTFNLAPGRYELVVQLEDLATRRLLSRTLEARVRSLDASVALSDPLLLDRYDSTQQAMVPHVGQTVSTDRSSLPVFYELAVRQPQRVQLVHELVRPERRSGWPLIGPLLGIGRGEEYRVIYQHAVWKTLTAGSLAQVHTIPLPEGLEAGAYLLRIRALNPEGEELAVVEKPFTAVWSGLLAQVQDLDEAIEQLRYIAKQKDIDYIKAGKTPEERWQRFLSFWKKRDPTPGTPRNEQMEEFYYRVALANRKFGGRRPGWQTDRGHIVVLFGEPDFVERRESSQPLEIWHYQRLGRRFIFIDRTGRGDFELLEPIWESPSRIR</sequence>
<evidence type="ECO:0000259" key="2">
    <source>
        <dbReference type="Pfam" id="PF20094"/>
    </source>
</evidence>
<gene>
    <name evidence="3" type="ordered locus">Rmar_2371</name>
</gene>